<dbReference type="EMBL" id="FUWY01000004">
    <property type="protein sequence ID" value="SJZ76697.1"/>
    <property type="molecule type" value="Genomic_DNA"/>
</dbReference>
<reference evidence="3" key="1">
    <citation type="submission" date="2017-02" db="EMBL/GenBank/DDBJ databases">
        <authorList>
            <person name="Varghese N."/>
            <person name="Submissions S."/>
        </authorList>
    </citation>
    <scope>NUCLEOTIDE SEQUENCE [LARGE SCALE GENOMIC DNA]</scope>
    <source>
        <strain evidence="3">ATCC 25662</strain>
    </source>
</reference>
<dbReference type="Proteomes" id="UP000243297">
    <property type="component" value="Unassembled WGS sequence"/>
</dbReference>
<dbReference type="Gene3D" id="3.40.50.10490">
    <property type="entry name" value="Glucose-6-phosphate isomerase like protein, domain 1"/>
    <property type="match status" value="1"/>
</dbReference>
<dbReference type="InterPro" id="IPR001347">
    <property type="entry name" value="SIS_dom"/>
</dbReference>
<dbReference type="PROSITE" id="PS51464">
    <property type="entry name" value="SIS"/>
    <property type="match status" value="1"/>
</dbReference>
<dbReference type="SUPFAM" id="SSF53697">
    <property type="entry name" value="SIS domain"/>
    <property type="match status" value="1"/>
</dbReference>
<proteinExistence type="predicted"/>
<dbReference type="InterPro" id="IPR047640">
    <property type="entry name" value="RpiR-like"/>
</dbReference>
<sequence>MIWLQILKLFKPLGDDMNINEILKQSNFDNDEKNIITVLGKQIENGNTNITVRELSKLTYCSPSKIVRFAKKIGFYGYSDMLFSFRKQRDEIVELKFKDSLETVVILENSLKVIDQLIQDITSKNYKTIYLQGLCFSNYVCEYFRDKLIGLGIFAACLNPSDVHRSDENYILLVVSNSGETEDIIKIVKSCKNDNCLIYAITSQEKSKLSKLVQNSIVITQKNELKINQQGSYFTGNAIVLTEKITEIISDFKKIGD</sequence>
<protein>
    <submittedName>
        <fullName evidence="2">Transcriptional regulator, RpiR family</fullName>
    </submittedName>
</protein>
<dbReference type="GO" id="GO:0003700">
    <property type="term" value="F:DNA-binding transcription factor activity"/>
    <property type="evidence" value="ECO:0007669"/>
    <property type="project" value="InterPro"/>
</dbReference>
<accession>A0A1T4NCF1</accession>
<feature type="domain" description="SIS" evidence="1">
    <location>
        <begin position="117"/>
        <end position="255"/>
    </location>
</feature>
<dbReference type="GO" id="GO:0003677">
    <property type="term" value="F:DNA binding"/>
    <property type="evidence" value="ECO:0007669"/>
    <property type="project" value="InterPro"/>
</dbReference>
<dbReference type="Pfam" id="PF01418">
    <property type="entry name" value="HTH_6"/>
    <property type="match status" value="1"/>
</dbReference>
<dbReference type="GO" id="GO:1901135">
    <property type="term" value="P:carbohydrate derivative metabolic process"/>
    <property type="evidence" value="ECO:0007669"/>
    <property type="project" value="InterPro"/>
</dbReference>
<evidence type="ECO:0000313" key="2">
    <source>
        <dbReference type="EMBL" id="SJZ76697.1"/>
    </source>
</evidence>
<dbReference type="STRING" id="118967.SAMN02745191_1566"/>
<dbReference type="SUPFAM" id="SSF46689">
    <property type="entry name" value="Homeodomain-like"/>
    <property type="match status" value="1"/>
</dbReference>
<dbReference type="GO" id="GO:0097367">
    <property type="term" value="F:carbohydrate derivative binding"/>
    <property type="evidence" value="ECO:0007669"/>
    <property type="project" value="InterPro"/>
</dbReference>
<gene>
    <name evidence="2" type="ORF">SAMN02745191_1566</name>
</gene>
<dbReference type="InterPro" id="IPR000281">
    <property type="entry name" value="HTH_RpiR"/>
</dbReference>
<organism evidence="2 3">
    <name type="scientific">Anaerorhabdus furcosa</name>
    <dbReference type="NCBI Taxonomy" id="118967"/>
    <lineage>
        <taxon>Bacteria</taxon>
        <taxon>Bacillati</taxon>
        <taxon>Bacillota</taxon>
        <taxon>Erysipelotrichia</taxon>
        <taxon>Erysipelotrichales</taxon>
        <taxon>Erysipelotrichaceae</taxon>
        <taxon>Anaerorhabdus</taxon>
    </lineage>
</organism>
<dbReference type="PANTHER" id="PTHR30514">
    <property type="entry name" value="GLUCOKINASE"/>
    <property type="match status" value="1"/>
</dbReference>
<keyword evidence="3" id="KW-1185">Reference proteome</keyword>
<evidence type="ECO:0000313" key="3">
    <source>
        <dbReference type="Proteomes" id="UP000243297"/>
    </source>
</evidence>
<dbReference type="InterPro" id="IPR009057">
    <property type="entry name" value="Homeodomain-like_sf"/>
</dbReference>
<dbReference type="PANTHER" id="PTHR30514:SF21">
    <property type="entry name" value="RPIR-FAMILY TRANSCRIPTIONAL REGULATOR"/>
    <property type="match status" value="1"/>
</dbReference>
<evidence type="ECO:0000259" key="1">
    <source>
        <dbReference type="PROSITE" id="PS51464"/>
    </source>
</evidence>
<dbReference type="Gene3D" id="1.10.10.10">
    <property type="entry name" value="Winged helix-like DNA-binding domain superfamily/Winged helix DNA-binding domain"/>
    <property type="match status" value="1"/>
</dbReference>
<dbReference type="AlphaFoldDB" id="A0A1T4NCF1"/>
<dbReference type="Pfam" id="PF01380">
    <property type="entry name" value="SIS"/>
    <property type="match status" value="1"/>
</dbReference>
<dbReference type="InterPro" id="IPR036388">
    <property type="entry name" value="WH-like_DNA-bd_sf"/>
</dbReference>
<dbReference type="InterPro" id="IPR046348">
    <property type="entry name" value="SIS_dom_sf"/>
</dbReference>
<name>A0A1T4NCF1_9FIRM</name>